<keyword evidence="3" id="KW-1133">Transmembrane helix</keyword>
<sequence length="586" mass="64295">MTGPQSLSLFAIFLWLESLVLAIGALVSSDAALLPASALMVVLGSLHAARPLIGLVFGSIAAGLFLTGVIPFSSSVDAPVTHAVAALILGVACAFTGILFNLQSEEQNPARKSLVQFAVFLHFPIAGLFMADPFTTLSTHRIAAWVMLGLFVLVTADTLSKVVSRLYTPKRHWHHLPDYGAFFFYRFLGPRFDALSPPPAPSQESLKLAEMWMWPSVRRALPALAISALLLSWLGTAVHEVSSSQLGIRQTLGSLSQRELAPGLHFAAPYPFGTLHRVESARIRQLVLGFKTDPGKPILWERAHYEEEEISLVGGGDDYLSISVPISYRIARPCDFLRSTVEAESLLESLSARILQRLTASLPASEIMTTAREALRSKIKLQLQHDLDALHSGILIETVHLRDIHPPVNVAPFFQDVVSAIEDKETAIHSGEEYRNDNLLRYAGNAKAIVISAESSRDNRILAARGDTDRFQTRARARAQSPSLYDLREGFAVYDTTLGGAKKAIFDDRIQGDMPMHLDLRKVLNPDLIDRVPPVPQSLIARPGRSREAFDLEIEGYLRADRGEIPAPDFSPADPDNTLESETPEP</sequence>
<reference evidence="6" key="1">
    <citation type="journal article" date="2019" name="Int. J. Syst. Evol. Microbiol.">
        <title>The Global Catalogue of Microorganisms (GCM) 10K type strain sequencing project: providing services to taxonomists for standard genome sequencing and annotation.</title>
        <authorList>
            <consortium name="The Broad Institute Genomics Platform"/>
            <consortium name="The Broad Institute Genome Sequencing Center for Infectious Disease"/>
            <person name="Wu L."/>
            <person name="Ma J."/>
        </authorList>
    </citation>
    <scope>NUCLEOTIDE SEQUENCE [LARGE SCALE GENOMIC DNA]</scope>
    <source>
        <strain evidence="6">CGMCC 4.1467</strain>
    </source>
</reference>
<dbReference type="PANTHER" id="PTHR42911:SF1">
    <property type="entry name" value="MODULATOR OF FTSH PROTEASE HFLC"/>
    <property type="match status" value="1"/>
</dbReference>
<feature type="transmembrane region" description="Helical" evidence="3">
    <location>
        <begin position="56"/>
        <end position="74"/>
    </location>
</feature>
<evidence type="ECO:0000259" key="4">
    <source>
        <dbReference type="SMART" id="SM00244"/>
    </source>
</evidence>
<dbReference type="Gene3D" id="3.30.479.30">
    <property type="entry name" value="Band 7 domain"/>
    <property type="match status" value="1"/>
</dbReference>
<evidence type="ECO:0000256" key="1">
    <source>
        <dbReference type="ARBA" id="ARBA00004167"/>
    </source>
</evidence>
<keyword evidence="3" id="KW-0472">Membrane</keyword>
<dbReference type="InterPro" id="IPR001107">
    <property type="entry name" value="Band_7"/>
</dbReference>
<dbReference type="Proteomes" id="UP001596472">
    <property type="component" value="Unassembled WGS sequence"/>
</dbReference>
<protein>
    <submittedName>
        <fullName evidence="5">SPFH domain-containing protein</fullName>
    </submittedName>
</protein>
<comment type="caution">
    <text evidence="5">The sequence shown here is derived from an EMBL/GenBank/DDBJ whole genome shotgun (WGS) entry which is preliminary data.</text>
</comment>
<dbReference type="EMBL" id="JBHTBS010000002">
    <property type="protein sequence ID" value="MFC7336546.1"/>
    <property type="molecule type" value="Genomic_DNA"/>
</dbReference>
<gene>
    <name evidence="5" type="ORF">ACFQY0_05095</name>
</gene>
<dbReference type="Pfam" id="PF01145">
    <property type="entry name" value="Band_7"/>
    <property type="match status" value="1"/>
</dbReference>
<dbReference type="PANTHER" id="PTHR42911">
    <property type="entry name" value="MODULATOR OF FTSH PROTEASE HFLC"/>
    <property type="match status" value="1"/>
</dbReference>
<evidence type="ECO:0000256" key="3">
    <source>
        <dbReference type="SAM" id="Phobius"/>
    </source>
</evidence>
<feature type="compositionally biased region" description="Acidic residues" evidence="2">
    <location>
        <begin position="577"/>
        <end position="586"/>
    </location>
</feature>
<dbReference type="SUPFAM" id="SSF117892">
    <property type="entry name" value="Band 7/SPFH domain"/>
    <property type="match status" value="1"/>
</dbReference>
<feature type="transmembrane region" description="Helical" evidence="3">
    <location>
        <begin position="114"/>
        <end position="130"/>
    </location>
</feature>
<comment type="subcellular location">
    <subcellularLocation>
        <location evidence="1">Membrane</location>
        <topology evidence="1">Single-pass membrane protein</topology>
    </subcellularLocation>
</comment>
<evidence type="ECO:0000313" key="6">
    <source>
        <dbReference type="Proteomes" id="UP001596472"/>
    </source>
</evidence>
<dbReference type="SMART" id="SM00244">
    <property type="entry name" value="PHB"/>
    <property type="match status" value="1"/>
</dbReference>
<name>A0ABW2L621_9BACT</name>
<proteinExistence type="predicted"/>
<feature type="transmembrane region" description="Helical" evidence="3">
    <location>
        <begin position="142"/>
        <end position="163"/>
    </location>
</feature>
<dbReference type="InterPro" id="IPR036013">
    <property type="entry name" value="Band_7/SPFH_dom_sf"/>
</dbReference>
<evidence type="ECO:0000313" key="5">
    <source>
        <dbReference type="EMBL" id="MFC7336546.1"/>
    </source>
</evidence>
<feature type="transmembrane region" description="Helical" evidence="3">
    <location>
        <begin position="32"/>
        <end position="49"/>
    </location>
</feature>
<feature type="domain" description="Band 7" evidence="4">
    <location>
        <begin position="236"/>
        <end position="418"/>
    </location>
</feature>
<feature type="transmembrane region" description="Helical" evidence="3">
    <location>
        <begin position="220"/>
        <end position="239"/>
    </location>
</feature>
<dbReference type="RefSeq" id="WP_379709884.1">
    <property type="nucleotide sequence ID" value="NZ_JBHTBS010000002.1"/>
</dbReference>
<keyword evidence="3" id="KW-0812">Transmembrane</keyword>
<accession>A0ABW2L621</accession>
<evidence type="ECO:0000256" key="2">
    <source>
        <dbReference type="SAM" id="MobiDB-lite"/>
    </source>
</evidence>
<keyword evidence="6" id="KW-1185">Reference proteome</keyword>
<feature type="transmembrane region" description="Helical" evidence="3">
    <location>
        <begin position="80"/>
        <end position="102"/>
    </location>
</feature>
<organism evidence="5 6">
    <name type="scientific">Haloferula chungangensis</name>
    <dbReference type="NCBI Taxonomy" id="1048331"/>
    <lineage>
        <taxon>Bacteria</taxon>
        <taxon>Pseudomonadati</taxon>
        <taxon>Verrucomicrobiota</taxon>
        <taxon>Verrucomicrobiia</taxon>
        <taxon>Verrucomicrobiales</taxon>
        <taxon>Verrucomicrobiaceae</taxon>
        <taxon>Haloferula</taxon>
    </lineage>
</organism>
<feature type="region of interest" description="Disordered" evidence="2">
    <location>
        <begin position="560"/>
        <end position="586"/>
    </location>
</feature>